<dbReference type="Gene3D" id="3.40.50.300">
    <property type="entry name" value="P-loop containing nucleotide triphosphate hydrolases"/>
    <property type="match status" value="1"/>
</dbReference>
<comment type="catalytic activity">
    <reaction evidence="4">
        <text>Couples ATP hydrolysis with the unwinding of duplex DNA by translocating in the 3'-5' direction.</text>
        <dbReference type="EC" id="5.6.2.4"/>
    </reaction>
</comment>
<protein>
    <recommendedName>
        <fullName evidence="5">DNA 3'-5' helicase</fullName>
        <ecNumber evidence="5">5.6.2.4</ecNumber>
    </recommendedName>
    <alternativeName>
        <fullName evidence="6">DNA 3'-5' helicase Q1</fullName>
    </alternativeName>
</protein>
<evidence type="ECO:0000313" key="9">
    <source>
        <dbReference type="Proteomes" id="UP000507470"/>
    </source>
</evidence>
<name>A0A6J8DK59_MYTCO</name>
<proteinExistence type="inferred from homology"/>
<dbReference type="OrthoDB" id="6064780at2759"/>
<accession>A0A6J8DK59</accession>
<evidence type="ECO:0000256" key="6">
    <source>
        <dbReference type="ARBA" id="ARBA00044566"/>
    </source>
</evidence>
<evidence type="ECO:0000256" key="1">
    <source>
        <dbReference type="ARBA" id="ARBA00005446"/>
    </source>
</evidence>
<dbReference type="GO" id="GO:0005694">
    <property type="term" value="C:chromosome"/>
    <property type="evidence" value="ECO:0007669"/>
    <property type="project" value="TreeGrafter"/>
</dbReference>
<keyword evidence="9" id="KW-1185">Reference proteome</keyword>
<dbReference type="AlphaFoldDB" id="A0A6J8DK59"/>
<dbReference type="Pfam" id="PF00271">
    <property type="entry name" value="Helicase_C"/>
    <property type="match status" value="1"/>
</dbReference>
<gene>
    <name evidence="8" type="ORF">MCOR_41343</name>
</gene>
<keyword evidence="2" id="KW-0238">DNA-binding</keyword>
<keyword evidence="3" id="KW-0413">Isomerase</keyword>
<dbReference type="GO" id="GO:0009378">
    <property type="term" value="F:four-way junction helicase activity"/>
    <property type="evidence" value="ECO:0007669"/>
    <property type="project" value="TreeGrafter"/>
</dbReference>
<dbReference type="SUPFAM" id="SSF52540">
    <property type="entry name" value="P-loop containing nucleoside triphosphate hydrolases"/>
    <property type="match status" value="1"/>
</dbReference>
<evidence type="ECO:0000259" key="7">
    <source>
        <dbReference type="PROSITE" id="PS51194"/>
    </source>
</evidence>
<organism evidence="8 9">
    <name type="scientific">Mytilus coruscus</name>
    <name type="common">Sea mussel</name>
    <dbReference type="NCBI Taxonomy" id="42192"/>
    <lineage>
        <taxon>Eukaryota</taxon>
        <taxon>Metazoa</taxon>
        <taxon>Spiralia</taxon>
        <taxon>Lophotrochozoa</taxon>
        <taxon>Mollusca</taxon>
        <taxon>Bivalvia</taxon>
        <taxon>Autobranchia</taxon>
        <taxon>Pteriomorphia</taxon>
        <taxon>Mytilida</taxon>
        <taxon>Mytiloidea</taxon>
        <taxon>Mytilidae</taxon>
        <taxon>Mytilinae</taxon>
        <taxon>Mytilus</taxon>
    </lineage>
</organism>
<reference evidence="8 9" key="1">
    <citation type="submission" date="2020-06" db="EMBL/GenBank/DDBJ databases">
        <authorList>
            <person name="Li R."/>
            <person name="Bekaert M."/>
        </authorList>
    </citation>
    <scope>NUCLEOTIDE SEQUENCE [LARGE SCALE GENOMIC DNA]</scope>
    <source>
        <strain evidence="9">wild</strain>
    </source>
</reference>
<evidence type="ECO:0000256" key="2">
    <source>
        <dbReference type="ARBA" id="ARBA00023125"/>
    </source>
</evidence>
<feature type="domain" description="Helicase C-terminal" evidence="7">
    <location>
        <begin position="59"/>
        <end position="230"/>
    </location>
</feature>
<dbReference type="EC" id="5.6.2.4" evidence="5"/>
<dbReference type="Proteomes" id="UP000507470">
    <property type="component" value="Unassembled WGS sequence"/>
</dbReference>
<dbReference type="InterPro" id="IPR001650">
    <property type="entry name" value="Helicase_C-like"/>
</dbReference>
<dbReference type="GO" id="GO:0003677">
    <property type="term" value="F:DNA binding"/>
    <property type="evidence" value="ECO:0007669"/>
    <property type="project" value="UniProtKB-KW"/>
</dbReference>
<sequence>MKDSNILALTATANGMSQKNICSSLRMKEPDRPNVYLSVEKRPPFTGGENTAEESMFKTVDPIIQELKTEMEKYRKTIVYVPLKWCGVLHQRIVISIANVTSDTDAESFSPIVSQYHSPQSQQLKAWITQDMKDLEKGSLRLLYATEAYGMGIDVPDVRHVVHIGPPSTMEKSLVFNKNQKAVALNMLKTYFKSENGIQNSVLPQIHTGLSENLALKISCNMRYADPEVISEDFPDLKPSYDLNISKIISRVKSI</sequence>
<dbReference type="GO" id="GO:0043138">
    <property type="term" value="F:3'-5' DNA helicase activity"/>
    <property type="evidence" value="ECO:0007669"/>
    <property type="project" value="UniProtKB-EC"/>
</dbReference>
<dbReference type="GO" id="GO:0005737">
    <property type="term" value="C:cytoplasm"/>
    <property type="evidence" value="ECO:0007669"/>
    <property type="project" value="TreeGrafter"/>
</dbReference>
<evidence type="ECO:0000256" key="3">
    <source>
        <dbReference type="ARBA" id="ARBA00023235"/>
    </source>
</evidence>
<evidence type="ECO:0000256" key="4">
    <source>
        <dbReference type="ARBA" id="ARBA00034617"/>
    </source>
</evidence>
<dbReference type="PANTHER" id="PTHR13710">
    <property type="entry name" value="DNA HELICASE RECQ FAMILY MEMBER"/>
    <property type="match status" value="1"/>
</dbReference>
<dbReference type="EMBL" id="CACVKT020007425">
    <property type="protein sequence ID" value="CAC5407912.1"/>
    <property type="molecule type" value="Genomic_DNA"/>
</dbReference>
<dbReference type="InterPro" id="IPR027417">
    <property type="entry name" value="P-loop_NTPase"/>
</dbReference>
<evidence type="ECO:0000256" key="5">
    <source>
        <dbReference type="ARBA" id="ARBA00034808"/>
    </source>
</evidence>
<evidence type="ECO:0000313" key="8">
    <source>
        <dbReference type="EMBL" id="CAC5407912.1"/>
    </source>
</evidence>
<comment type="similarity">
    <text evidence="1">Belongs to the helicase family. RecQ subfamily.</text>
</comment>
<dbReference type="PROSITE" id="PS51194">
    <property type="entry name" value="HELICASE_CTER"/>
    <property type="match status" value="1"/>
</dbReference>
<dbReference type="PANTHER" id="PTHR13710:SF105">
    <property type="entry name" value="ATP-DEPENDENT DNA HELICASE Q1"/>
    <property type="match status" value="1"/>
</dbReference>
<dbReference type="GO" id="GO:0000724">
    <property type="term" value="P:double-strand break repair via homologous recombination"/>
    <property type="evidence" value="ECO:0007669"/>
    <property type="project" value="TreeGrafter"/>
</dbReference>